<dbReference type="Proteomes" id="UP000282597">
    <property type="component" value="Chromosome"/>
</dbReference>
<dbReference type="AlphaFoldDB" id="A0A2Z6EUE2"/>
<name>A0A2Z6EUE2_9BURK</name>
<gene>
    <name evidence="2" type="ORF">MCB1EB_0870</name>
</gene>
<keyword evidence="3" id="KW-1185">Reference proteome</keyword>
<evidence type="ECO:0000313" key="2">
    <source>
        <dbReference type="EMBL" id="BBE09031.1"/>
    </source>
</evidence>
<sequence length="277" mass="30642">MKKLILMSLFVTGSWISGCGGDSSIKNAGALSEPSKKLVSEEMPSKVNLISEEGTLSENGEDLLDTSEIFSQEDDPSEVNFTSEGGSEASVLDAREASPERDAHATTSMSEWTGTWAWDSSMLKDSQHVLTSDSFLRAQLTFALQAEAPGLKITLEEWRNGVDEYSSGFQIQATDNYSEMVNADSTKFEFILPRAALIRVLPELEGIWLESGVSSKNKKRAESIVRKGIKYFYAEQGELLEQNIKWDLDGDQCIASKKKAILGKHLFEPRDRVARAD</sequence>
<organism evidence="2 3">
    <name type="scientific">Mycoavidus cysteinexigens</name>
    <dbReference type="NCBI Taxonomy" id="1553431"/>
    <lineage>
        <taxon>Bacteria</taxon>
        <taxon>Pseudomonadati</taxon>
        <taxon>Pseudomonadota</taxon>
        <taxon>Betaproteobacteria</taxon>
        <taxon>Burkholderiales</taxon>
        <taxon>Burkholderiaceae</taxon>
        <taxon>Mycoavidus</taxon>
    </lineage>
</organism>
<feature type="compositionally biased region" description="Basic and acidic residues" evidence="1">
    <location>
        <begin position="93"/>
        <end position="104"/>
    </location>
</feature>
<dbReference type="KEGG" id="mcys:MCB1EB_0870"/>
<proteinExistence type="predicted"/>
<evidence type="ECO:0000256" key="1">
    <source>
        <dbReference type="SAM" id="MobiDB-lite"/>
    </source>
</evidence>
<protein>
    <submittedName>
        <fullName evidence="2">Sucrose phosphorylase</fullName>
    </submittedName>
</protein>
<dbReference type="RefSeq" id="WP_045362666.1">
    <property type="nucleotide sequence ID" value="NZ_AP018150.1"/>
</dbReference>
<feature type="region of interest" description="Disordered" evidence="1">
    <location>
        <begin position="71"/>
        <end position="109"/>
    </location>
</feature>
<dbReference type="PROSITE" id="PS51257">
    <property type="entry name" value="PROKAR_LIPOPROTEIN"/>
    <property type="match status" value="1"/>
</dbReference>
<dbReference type="EMBL" id="AP018150">
    <property type="protein sequence ID" value="BBE09031.1"/>
    <property type="molecule type" value="Genomic_DNA"/>
</dbReference>
<reference evidence="2 3" key="1">
    <citation type="journal article" date="2018" name="Microbes Environ.">
        <title>Comparative Genomic Insights into Endofungal Lifestyles of Two Bacterial Endosymbionts, Mycoavidus cysteinexigens and Burkholderia rhizoxinica.</title>
        <authorList>
            <person name="Sharmin D."/>
            <person name="Guo Y."/>
            <person name="Nishizawa T."/>
            <person name="Ohshima S."/>
            <person name="Sato Y."/>
            <person name="Takashima Y."/>
            <person name="Narisawa K."/>
            <person name="Ohta H."/>
        </authorList>
    </citation>
    <scope>NUCLEOTIDE SEQUENCE [LARGE SCALE GENOMIC DNA]</scope>
    <source>
        <strain evidence="2 3">B1-EB</strain>
    </source>
</reference>
<evidence type="ECO:0000313" key="3">
    <source>
        <dbReference type="Proteomes" id="UP000282597"/>
    </source>
</evidence>
<accession>A0A2Z6EUE2</accession>